<keyword evidence="3" id="KW-1185">Reference proteome</keyword>
<accession>A0A2I0VV48</accession>
<protein>
    <submittedName>
        <fullName evidence="2">Uncharacterized protein</fullName>
    </submittedName>
</protein>
<reference evidence="2 3" key="2">
    <citation type="journal article" date="2017" name="Nature">
        <title>The Apostasia genome and the evolution of orchids.</title>
        <authorList>
            <person name="Zhang G.Q."/>
            <person name="Liu K.W."/>
            <person name="Li Z."/>
            <person name="Lohaus R."/>
            <person name="Hsiao Y.Y."/>
            <person name="Niu S.C."/>
            <person name="Wang J.Y."/>
            <person name="Lin Y.C."/>
            <person name="Xu Q."/>
            <person name="Chen L.J."/>
            <person name="Yoshida K."/>
            <person name="Fujiwara S."/>
            <person name="Wang Z.W."/>
            <person name="Zhang Y.Q."/>
            <person name="Mitsuda N."/>
            <person name="Wang M."/>
            <person name="Liu G.H."/>
            <person name="Pecoraro L."/>
            <person name="Huang H.X."/>
            <person name="Xiao X.J."/>
            <person name="Lin M."/>
            <person name="Wu X.Y."/>
            <person name="Wu W.L."/>
            <person name="Chen Y.Y."/>
            <person name="Chang S.B."/>
            <person name="Sakamoto S."/>
            <person name="Ohme-Takagi M."/>
            <person name="Yagi M."/>
            <person name="Zeng S.J."/>
            <person name="Shen C.Y."/>
            <person name="Yeh C.M."/>
            <person name="Luo Y.B."/>
            <person name="Tsai W.C."/>
            <person name="Van de Peer Y."/>
            <person name="Liu Z.J."/>
        </authorList>
    </citation>
    <scope>NUCLEOTIDE SEQUENCE [LARGE SCALE GENOMIC DNA]</scope>
    <source>
        <tissue evidence="2">The whole plant</tissue>
    </source>
</reference>
<dbReference type="EMBL" id="KZ503212">
    <property type="protein sequence ID" value="PKU67280.1"/>
    <property type="molecule type" value="Genomic_DNA"/>
</dbReference>
<dbReference type="AlphaFoldDB" id="A0A2I0VV48"/>
<evidence type="ECO:0000313" key="2">
    <source>
        <dbReference type="EMBL" id="PKU67280.1"/>
    </source>
</evidence>
<evidence type="ECO:0000313" key="3">
    <source>
        <dbReference type="Proteomes" id="UP000233837"/>
    </source>
</evidence>
<sequence>MTIGWSKARTANKFLPFGWRCPKGNDFVKPRGRSRSRVSWKVASNNKGKNDSLISMDSSMVVNPLSSKNQDEITDLVVPVASKDRINVSNNIILNLNSSSDTTLVDSLPIEADLVTFELVTSIFSVPSESISDSTIFNNQNKFSILQVTDENVVSINNKDTSQISASFLDNMSKVLISTDLNNHNSSKQSIAMGKMPRNKMARKANSSSSKQ</sequence>
<gene>
    <name evidence="2" type="ORF">MA16_Dca016009</name>
</gene>
<evidence type="ECO:0000256" key="1">
    <source>
        <dbReference type="SAM" id="MobiDB-lite"/>
    </source>
</evidence>
<reference evidence="2 3" key="1">
    <citation type="journal article" date="2016" name="Sci. Rep.">
        <title>The Dendrobium catenatum Lindl. genome sequence provides insights into polysaccharide synthase, floral development and adaptive evolution.</title>
        <authorList>
            <person name="Zhang G.Q."/>
            <person name="Xu Q."/>
            <person name="Bian C."/>
            <person name="Tsai W.C."/>
            <person name="Yeh C.M."/>
            <person name="Liu K.W."/>
            <person name="Yoshida K."/>
            <person name="Zhang L.S."/>
            <person name="Chang S.B."/>
            <person name="Chen F."/>
            <person name="Shi Y."/>
            <person name="Su Y.Y."/>
            <person name="Zhang Y.Q."/>
            <person name="Chen L.J."/>
            <person name="Yin Y."/>
            <person name="Lin M."/>
            <person name="Huang H."/>
            <person name="Deng H."/>
            <person name="Wang Z.W."/>
            <person name="Zhu S.L."/>
            <person name="Zhao X."/>
            <person name="Deng C."/>
            <person name="Niu S.C."/>
            <person name="Huang J."/>
            <person name="Wang M."/>
            <person name="Liu G.H."/>
            <person name="Yang H.J."/>
            <person name="Xiao X.J."/>
            <person name="Hsiao Y.Y."/>
            <person name="Wu W.L."/>
            <person name="Chen Y.Y."/>
            <person name="Mitsuda N."/>
            <person name="Ohme-Takagi M."/>
            <person name="Luo Y.B."/>
            <person name="Van de Peer Y."/>
            <person name="Liu Z.J."/>
        </authorList>
    </citation>
    <scope>NUCLEOTIDE SEQUENCE [LARGE SCALE GENOMIC DNA]</scope>
    <source>
        <tissue evidence="2">The whole plant</tissue>
    </source>
</reference>
<organism evidence="2 3">
    <name type="scientific">Dendrobium catenatum</name>
    <dbReference type="NCBI Taxonomy" id="906689"/>
    <lineage>
        <taxon>Eukaryota</taxon>
        <taxon>Viridiplantae</taxon>
        <taxon>Streptophyta</taxon>
        <taxon>Embryophyta</taxon>
        <taxon>Tracheophyta</taxon>
        <taxon>Spermatophyta</taxon>
        <taxon>Magnoliopsida</taxon>
        <taxon>Liliopsida</taxon>
        <taxon>Asparagales</taxon>
        <taxon>Orchidaceae</taxon>
        <taxon>Epidendroideae</taxon>
        <taxon>Malaxideae</taxon>
        <taxon>Dendrobiinae</taxon>
        <taxon>Dendrobium</taxon>
    </lineage>
</organism>
<feature type="region of interest" description="Disordered" evidence="1">
    <location>
        <begin position="186"/>
        <end position="212"/>
    </location>
</feature>
<dbReference type="Proteomes" id="UP000233837">
    <property type="component" value="Unassembled WGS sequence"/>
</dbReference>
<name>A0A2I0VV48_9ASPA</name>
<proteinExistence type="predicted"/>